<dbReference type="Gene3D" id="3.20.20.150">
    <property type="entry name" value="Divalent-metal-dependent TIM barrel enzymes"/>
    <property type="match status" value="1"/>
</dbReference>
<reference evidence="2 4" key="2">
    <citation type="submission" date="2015-07" db="EMBL/GenBank/DDBJ databases">
        <title>Whole genome sequence of Ardenticatena maritima DSM 23922.</title>
        <authorList>
            <person name="Hemp J."/>
            <person name="Ward L.M."/>
            <person name="Pace L.A."/>
            <person name="Fischer W.W."/>
        </authorList>
    </citation>
    <scope>NUCLEOTIDE SEQUENCE [LARGE SCALE GENOMIC DNA]</scope>
    <source>
        <strain evidence="2 4">110S</strain>
    </source>
</reference>
<keyword evidence="3" id="KW-1185">Reference proteome</keyword>
<reference evidence="1 3" key="1">
    <citation type="journal article" date="2015" name="Genome Announc.">
        <title>Draft Genome Sequence of a Heterotrophic Facultative Anaerobic Thermophilic Bacterium, Ardenticatena maritima Strain 110ST.</title>
        <authorList>
            <person name="Kawaichi S."/>
            <person name="Yoshida T."/>
            <person name="Sako Y."/>
            <person name="Nakamura R."/>
        </authorList>
    </citation>
    <scope>NUCLEOTIDE SEQUENCE [LARGE SCALE GENOMIC DNA]</scope>
    <source>
        <strain evidence="1 3">110S</strain>
    </source>
</reference>
<dbReference type="AlphaFoldDB" id="A0A0M8K8W7"/>
<dbReference type="EMBL" id="LGKN01000003">
    <property type="protein sequence ID" value="KPL89167.1"/>
    <property type="molecule type" value="Genomic_DNA"/>
</dbReference>
<evidence type="ECO:0000313" key="3">
    <source>
        <dbReference type="Proteomes" id="UP000037784"/>
    </source>
</evidence>
<dbReference type="STRING" id="872965.SE16_01250"/>
<evidence type="ECO:0000313" key="4">
    <source>
        <dbReference type="Proteomes" id="UP000050502"/>
    </source>
</evidence>
<name>A0A0M8K8W7_9CHLR</name>
<dbReference type="InterPro" id="IPR036237">
    <property type="entry name" value="Xyl_isomerase-like_sf"/>
</dbReference>
<evidence type="ECO:0000313" key="1">
    <source>
        <dbReference type="EMBL" id="GAP64155.1"/>
    </source>
</evidence>
<dbReference type="InParanoid" id="A0A0M8K8W7"/>
<dbReference type="RefSeq" id="WP_054493889.1">
    <property type="nucleotide sequence ID" value="NZ_BBZA01000226.1"/>
</dbReference>
<dbReference type="EMBL" id="BBZA01000226">
    <property type="protein sequence ID" value="GAP64155.1"/>
    <property type="molecule type" value="Genomic_DNA"/>
</dbReference>
<dbReference type="Proteomes" id="UP000050502">
    <property type="component" value="Unassembled WGS sequence"/>
</dbReference>
<protein>
    <submittedName>
        <fullName evidence="1">Uncharacterized protein</fullName>
    </submittedName>
</protein>
<reference evidence="3" key="3">
    <citation type="submission" date="2015-08" db="EMBL/GenBank/DDBJ databases">
        <title>Draft Genome Sequence of a Heterotrophic Facultative Anaerobic Bacterium Ardenticatena maritima Strain 110S.</title>
        <authorList>
            <person name="Kawaichi S."/>
            <person name="Yoshida T."/>
            <person name="Sako Y."/>
            <person name="Nakamura R."/>
        </authorList>
    </citation>
    <scope>NUCLEOTIDE SEQUENCE [LARGE SCALE GENOMIC DNA]</scope>
    <source>
        <strain evidence="3">110S</strain>
    </source>
</reference>
<sequence>MNEITIGIALSDLNLADQPSRLTVPDDLMAYAHRFSNTLNTETVFFELQPEARFVNLTTYPDQFQGNLHNPWLKIMYTEHALQRFLRSEHIRIGLHMPTTGRDPLSSNFYAKYRALEETKRVMDLAQAIEADYMVFHLATRDKWTWERQDQVAKGLKIYKEIAAYYASRGYTFTPLIEVLPYPRFPAHGGELLSIFNQAQHILHNTRIAFNISHLWQTYRRLMALGQWDERVSFLDHLEYSLSNVCDMIHVIQLGGCWESETHAIPGLHPQQNPFDSPLKLRESPGIYAESGEINLNGVLDLVVKYTLGVGRPLHLILDIRDRDISQVLEAARQIRADILARVRERFM</sequence>
<accession>A0A0M8K8W7</accession>
<comment type="caution">
    <text evidence="1">The sequence shown here is derived from an EMBL/GenBank/DDBJ whole genome shotgun (WGS) entry which is preliminary data.</text>
</comment>
<dbReference type="Proteomes" id="UP000037784">
    <property type="component" value="Unassembled WGS sequence"/>
</dbReference>
<gene>
    <name evidence="1" type="ORF">ARMA_2578</name>
    <name evidence="2" type="ORF">SE16_01250</name>
</gene>
<dbReference type="SUPFAM" id="SSF51658">
    <property type="entry name" value="Xylose isomerase-like"/>
    <property type="match status" value="1"/>
</dbReference>
<evidence type="ECO:0000313" key="2">
    <source>
        <dbReference type="EMBL" id="KPL89167.1"/>
    </source>
</evidence>
<proteinExistence type="predicted"/>
<organism evidence="1 3">
    <name type="scientific">Ardenticatena maritima</name>
    <dbReference type="NCBI Taxonomy" id="872965"/>
    <lineage>
        <taxon>Bacteria</taxon>
        <taxon>Bacillati</taxon>
        <taxon>Chloroflexota</taxon>
        <taxon>Ardenticatenia</taxon>
        <taxon>Ardenticatenales</taxon>
        <taxon>Ardenticatenaceae</taxon>
        <taxon>Ardenticatena</taxon>
    </lineage>
</organism>